<organism evidence="2 3">
    <name type="scientific">Acetobacter aceti</name>
    <dbReference type="NCBI Taxonomy" id="435"/>
    <lineage>
        <taxon>Bacteria</taxon>
        <taxon>Pseudomonadati</taxon>
        <taxon>Pseudomonadota</taxon>
        <taxon>Alphaproteobacteria</taxon>
        <taxon>Acetobacterales</taxon>
        <taxon>Acetobacteraceae</taxon>
        <taxon>Acetobacter</taxon>
        <taxon>Acetobacter subgen. Acetobacter</taxon>
    </lineage>
</organism>
<sequence length="202" mass="21647">MGKLRGIVANEPGSFADMAGADVSSTHHACFNGVAERLQRIEQPVRATSSEVSAVLKSEPARAAFSDQPDGFEVEARPRAVDAFAPGVGAADVLTRRAARDKVGQETEVGNKSPCGEGADVVVEADMGIVLRVEHAPPWNNLAGGDGDEARPVQAQRPAAGRPREQLQHTQWRIGHGDARRRGDARHDTAPLRNHASWRSRV</sequence>
<dbReference type="Proteomes" id="UP000515220">
    <property type="component" value="Chromosome"/>
</dbReference>
<evidence type="ECO:0000313" key="3">
    <source>
        <dbReference type="Proteomes" id="UP000515220"/>
    </source>
</evidence>
<dbReference type="EMBL" id="AP023326">
    <property type="protein sequence ID" value="BCI65722.1"/>
    <property type="molecule type" value="Genomic_DNA"/>
</dbReference>
<gene>
    <name evidence="2" type="ORF">AAJCM20276_03460</name>
</gene>
<protein>
    <submittedName>
        <fullName evidence="2">Uncharacterized protein</fullName>
    </submittedName>
</protein>
<reference evidence="2 3" key="1">
    <citation type="submission" date="2020-07" db="EMBL/GenBank/DDBJ databases">
        <title>Complete Genome Sequence of an acetic acid bacterium, Acetobacter aceti JCM20276.</title>
        <authorList>
            <person name="Hirose Y."/>
            <person name="Mihara H."/>
        </authorList>
    </citation>
    <scope>NUCLEOTIDE SEQUENCE [LARGE SCALE GENOMIC DNA]</scope>
    <source>
        <strain evidence="2 3">JCM20276</strain>
    </source>
</reference>
<proteinExistence type="predicted"/>
<accession>A0A6S6PLT5</accession>
<name>A0A6S6PLT5_ACEAC</name>
<evidence type="ECO:0000256" key="1">
    <source>
        <dbReference type="SAM" id="MobiDB-lite"/>
    </source>
</evidence>
<dbReference type="AlphaFoldDB" id="A0A6S6PLT5"/>
<evidence type="ECO:0000313" key="2">
    <source>
        <dbReference type="EMBL" id="BCI65722.1"/>
    </source>
</evidence>
<feature type="region of interest" description="Disordered" evidence="1">
    <location>
        <begin position="140"/>
        <end position="202"/>
    </location>
</feature>
<feature type="compositionally biased region" description="Basic and acidic residues" evidence="1">
    <location>
        <begin position="175"/>
        <end position="190"/>
    </location>
</feature>